<dbReference type="Pfam" id="PF26285">
    <property type="entry name" value="SASH1_Homeodomain"/>
    <property type="match status" value="1"/>
</dbReference>
<accession>A0ABM0K8B9</accession>
<dbReference type="RefSeq" id="XP_005111179.2">
    <property type="nucleotide sequence ID" value="XM_005111122.3"/>
</dbReference>
<gene>
    <name evidence="4" type="primary">LOC101859605</name>
</gene>
<name>A0ABM0K8B9_APLCA</name>
<dbReference type="InterPro" id="IPR058666">
    <property type="entry name" value="SASH1/NUB1_homeodomain"/>
</dbReference>
<evidence type="ECO:0000259" key="2">
    <source>
        <dbReference type="PROSITE" id="PS50105"/>
    </source>
</evidence>
<evidence type="ECO:0000313" key="3">
    <source>
        <dbReference type="Proteomes" id="UP000694888"/>
    </source>
</evidence>
<feature type="region of interest" description="Disordered" evidence="1">
    <location>
        <begin position="425"/>
        <end position="486"/>
    </location>
</feature>
<feature type="compositionally biased region" description="Basic residues" evidence="1">
    <location>
        <begin position="449"/>
        <end position="458"/>
    </location>
</feature>
<dbReference type="SUPFAM" id="SSF47769">
    <property type="entry name" value="SAM/Pointed domain"/>
    <property type="match status" value="1"/>
</dbReference>
<feature type="region of interest" description="Disordered" evidence="1">
    <location>
        <begin position="505"/>
        <end position="525"/>
    </location>
</feature>
<evidence type="ECO:0000313" key="4">
    <source>
        <dbReference type="RefSeq" id="XP_005111179.2"/>
    </source>
</evidence>
<feature type="non-terminal residue" evidence="4">
    <location>
        <position position="538"/>
    </location>
</feature>
<dbReference type="InterPro" id="IPR051725">
    <property type="entry name" value="SAM-SH3_domain_protein"/>
</dbReference>
<dbReference type="InterPro" id="IPR013761">
    <property type="entry name" value="SAM/pointed_sf"/>
</dbReference>
<organism evidence="3 4">
    <name type="scientific">Aplysia californica</name>
    <name type="common">California sea hare</name>
    <dbReference type="NCBI Taxonomy" id="6500"/>
    <lineage>
        <taxon>Eukaryota</taxon>
        <taxon>Metazoa</taxon>
        <taxon>Spiralia</taxon>
        <taxon>Lophotrochozoa</taxon>
        <taxon>Mollusca</taxon>
        <taxon>Gastropoda</taxon>
        <taxon>Heterobranchia</taxon>
        <taxon>Euthyneura</taxon>
        <taxon>Tectipleura</taxon>
        <taxon>Aplysiida</taxon>
        <taxon>Aplysioidea</taxon>
        <taxon>Aplysiidae</taxon>
        <taxon>Aplysia</taxon>
    </lineage>
</organism>
<dbReference type="Proteomes" id="UP000694888">
    <property type="component" value="Unplaced"/>
</dbReference>
<feature type="domain" description="SAM" evidence="2">
    <location>
        <begin position="6"/>
        <end position="70"/>
    </location>
</feature>
<keyword evidence="3" id="KW-1185">Reference proteome</keyword>
<dbReference type="PROSITE" id="PS50105">
    <property type="entry name" value="SAM_DOMAIN"/>
    <property type="match status" value="1"/>
</dbReference>
<dbReference type="PANTHER" id="PTHR12301:SF8">
    <property type="entry name" value="STERILE ALPHA MOTIF DOMAIN-CONTAINING PROTEIN 5"/>
    <property type="match status" value="1"/>
</dbReference>
<evidence type="ECO:0000256" key="1">
    <source>
        <dbReference type="SAM" id="MobiDB-lite"/>
    </source>
</evidence>
<feature type="compositionally biased region" description="Pro residues" evidence="1">
    <location>
        <begin position="280"/>
        <end position="292"/>
    </location>
</feature>
<sequence>MASSSSSNSIVEDWLRSVNLVQYTQSFMDNGYDDLEVCKQIGEDDLDAIGVSKEEHRERLLRAVKVLKEEGGTAVYFTLEECDTCQSGDETEVGEGNNDDETCSSSSAVAALALAEASGGGGAVVGGSSGAGVAGLGLGMHPAGSGYRVDAYDMGKTTLLSYPKVQLKLILRDRLVENGIDLASPPYTNSDMVVCGSSLTALAIRFAEELRTHFVDVLERLEELWLLARNNEGLYTGMCRSPSKSVYSGGSQSLHYGYPGYGPAHYLPHHPVHHPGSPHSQPPPLPSCPPPSTMSSTSMDRCTNLQAHLDGGHLRPADPYGQHQNYVALDGGVCCIFPRKIVKEPTGGSTTEEKKKSGSVFGRFLRNIGFRRSHRKGTYKQHQDLNAYEISMSDEDRMALMILVKEGKISTQTALAVVQKFEEEKRFGGSGTSEDGKENVCDTPSKKSGTGKKKKGGKPTKSLSTLSADEPTRGPAMPPTGEKTDMGTLCAHQVCRQRRVHSLGQLDSPHLCAQQEGPRDLHPGDRMALTRAVSCSPA</sequence>
<dbReference type="SMART" id="SM00454">
    <property type="entry name" value="SAM"/>
    <property type="match status" value="1"/>
</dbReference>
<dbReference type="InterPro" id="IPR001660">
    <property type="entry name" value="SAM"/>
</dbReference>
<proteinExistence type="predicted"/>
<protein>
    <submittedName>
        <fullName evidence="4">Uncharacterized protein LOC101859605</fullName>
    </submittedName>
</protein>
<dbReference type="Pfam" id="PF07647">
    <property type="entry name" value="SAM_2"/>
    <property type="match status" value="1"/>
</dbReference>
<dbReference type="PANTHER" id="PTHR12301">
    <property type="entry name" value="SAM-DOMAIN, SH3 AND NUCLEAR LOCALIZATION SIGNALS PROTEIN RELATED"/>
    <property type="match status" value="1"/>
</dbReference>
<reference evidence="4" key="1">
    <citation type="submission" date="2025-08" db="UniProtKB">
        <authorList>
            <consortium name="RefSeq"/>
        </authorList>
    </citation>
    <scope>IDENTIFICATION</scope>
</reference>
<dbReference type="Gene3D" id="1.10.150.50">
    <property type="entry name" value="Transcription Factor, Ets-1"/>
    <property type="match status" value="1"/>
</dbReference>
<feature type="region of interest" description="Disordered" evidence="1">
    <location>
        <begin position="269"/>
        <end position="299"/>
    </location>
</feature>
<dbReference type="GeneID" id="101859605"/>